<gene>
    <name evidence="1" type="ORF">NITGR_290057</name>
</gene>
<keyword evidence="2" id="KW-1185">Reference proteome</keyword>
<dbReference type="InParanoid" id="M1YIY0"/>
<evidence type="ECO:0008006" key="3">
    <source>
        <dbReference type="Google" id="ProtNLM"/>
    </source>
</evidence>
<dbReference type="AlphaFoldDB" id="M1YIY0"/>
<dbReference type="EMBL" id="CAQJ01000032">
    <property type="protein sequence ID" value="CCQ90458.1"/>
    <property type="molecule type" value="Genomic_DNA"/>
</dbReference>
<comment type="caution">
    <text evidence="1">The sequence shown here is derived from an EMBL/GenBank/DDBJ whole genome shotgun (WGS) entry which is preliminary data.</text>
</comment>
<dbReference type="Proteomes" id="UP000011704">
    <property type="component" value="Unassembled WGS sequence"/>
</dbReference>
<dbReference type="OrthoDB" id="9890167at2"/>
<evidence type="ECO:0000313" key="2">
    <source>
        <dbReference type="Proteomes" id="UP000011704"/>
    </source>
</evidence>
<evidence type="ECO:0000313" key="1">
    <source>
        <dbReference type="EMBL" id="CCQ90458.1"/>
    </source>
</evidence>
<protein>
    <recommendedName>
        <fullName evidence="3">Lipoprotein</fullName>
    </recommendedName>
</protein>
<name>M1YIY0_NITG3</name>
<dbReference type="PROSITE" id="PS51257">
    <property type="entry name" value="PROKAR_LIPOPROTEIN"/>
    <property type="match status" value="1"/>
</dbReference>
<dbReference type="STRING" id="1266370.NITGR_290057"/>
<organism evidence="1 2">
    <name type="scientific">Nitrospina gracilis (strain 3/211)</name>
    <dbReference type="NCBI Taxonomy" id="1266370"/>
    <lineage>
        <taxon>Bacteria</taxon>
        <taxon>Pseudomonadati</taxon>
        <taxon>Nitrospinota/Tectimicrobiota group</taxon>
        <taxon>Nitrospinota</taxon>
        <taxon>Nitrospinia</taxon>
        <taxon>Nitrospinales</taxon>
        <taxon>Nitrospinaceae</taxon>
        <taxon>Nitrospina</taxon>
    </lineage>
</organism>
<reference evidence="1 2" key="1">
    <citation type="journal article" date="2013" name="Front. Microbiol.">
        <title>The genome of Nitrospina gracilis illuminates the metabolism and evolution of the major marine nitrite oxidizer.</title>
        <authorList>
            <person name="Luecker S."/>
            <person name="Nowka B."/>
            <person name="Rattei T."/>
            <person name="Spieck E."/>
            <person name="and Daims H."/>
        </authorList>
    </citation>
    <scope>NUCLEOTIDE SEQUENCE [LARGE SCALE GENOMIC DNA]</scope>
    <source>
        <strain evidence="1 2">3/211</strain>
    </source>
</reference>
<dbReference type="RefSeq" id="WP_005007967.1">
    <property type="nucleotide sequence ID" value="NZ_HG422173.1"/>
</dbReference>
<sequence>MNKENLFQLILFVGILVVSGCEEKFILVTGQEFKERLEESKVHSAVSYWYLGDKGEFHFFVEKWPTRQEGFKVSQEQVDLLIRHQPLKEEPEGWVNLKASHVKFKF</sequence>
<accession>M1YIY0</accession>
<proteinExistence type="predicted"/>
<dbReference type="HOGENOM" id="CLU_2287567_0_0_0"/>